<name>A0A7I8J9P9_SPIIN</name>
<proteinExistence type="predicted"/>
<accession>A0A7I8J9P9</accession>
<dbReference type="OrthoDB" id="782558at2759"/>
<evidence type="ECO:0000313" key="2">
    <source>
        <dbReference type="EMBL" id="CAA7403755.1"/>
    </source>
</evidence>
<gene>
    <name evidence="1" type="ORF">SI7747_10013341</name>
    <name evidence="2" type="ORF">SI8410_10014433</name>
</gene>
<evidence type="ECO:0000313" key="1">
    <source>
        <dbReference type="EMBL" id="CAA2627688.1"/>
    </source>
</evidence>
<dbReference type="CDD" id="cd09272">
    <property type="entry name" value="RNase_HI_RT_Ty1"/>
    <property type="match status" value="1"/>
</dbReference>
<dbReference type="EMBL" id="LR743597">
    <property type="protein sequence ID" value="CAA2627688.1"/>
    <property type="molecule type" value="Genomic_DNA"/>
</dbReference>
<keyword evidence="3" id="KW-1185">Reference proteome</keyword>
<organism evidence="1">
    <name type="scientific">Spirodela intermedia</name>
    <name type="common">Intermediate duckweed</name>
    <dbReference type="NCBI Taxonomy" id="51605"/>
    <lineage>
        <taxon>Eukaryota</taxon>
        <taxon>Viridiplantae</taxon>
        <taxon>Streptophyta</taxon>
        <taxon>Embryophyta</taxon>
        <taxon>Tracheophyta</taxon>
        <taxon>Spermatophyta</taxon>
        <taxon>Magnoliopsida</taxon>
        <taxon>Liliopsida</taxon>
        <taxon>Araceae</taxon>
        <taxon>Lemnoideae</taxon>
        <taxon>Spirodela</taxon>
    </lineage>
</organism>
<protein>
    <submittedName>
        <fullName evidence="1">Uncharacterized protein</fullName>
    </submittedName>
</protein>
<sequence>MPMYCNNQVITFIAGNLTFHERTKYIEINYHYIRDKVMFGLISTSHVVLFHQLVDIFTKSLTDISYDTTCTKLDMFDLYAPT</sequence>
<dbReference type="Proteomes" id="UP000663760">
    <property type="component" value="Chromosome 10"/>
</dbReference>
<dbReference type="AlphaFoldDB" id="A0A7I8J9P9"/>
<dbReference type="EMBL" id="LR746273">
    <property type="protein sequence ID" value="CAA7403755.1"/>
    <property type="molecule type" value="Genomic_DNA"/>
</dbReference>
<evidence type="ECO:0000313" key="3">
    <source>
        <dbReference type="Proteomes" id="UP000663760"/>
    </source>
</evidence>
<reference evidence="1" key="1">
    <citation type="submission" date="2019-12" db="EMBL/GenBank/DDBJ databases">
        <authorList>
            <person name="Scholz U."/>
            <person name="Mascher M."/>
            <person name="Fiebig A."/>
        </authorList>
    </citation>
    <scope>NUCLEOTIDE SEQUENCE</scope>
</reference>